<protein>
    <submittedName>
        <fullName evidence="1">Orphan protein</fullName>
    </submittedName>
</protein>
<dbReference type="HOGENOM" id="CLU_3238379_0_0_6"/>
<sequence length="43" mass="5233">MRNQACGFFYGCNLRWLLQGLCWSDERDAHFRLAKNDWRLRQG</sequence>
<accession>Q3IEJ6</accession>
<keyword evidence="2" id="KW-1185">Reference proteome</keyword>
<dbReference type="EMBL" id="CR954246">
    <property type="protein sequence ID" value="CAI87141.1"/>
    <property type="molecule type" value="Genomic_DNA"/>
</dbReference>
<organism evidence="1 2">
    <name type="scientific">Pseudoalteromonas translucida (strain TAC 125)</name>
    <dbReference type="NCBI Taxonomy" id="326442"/>
    <lineage>
        <taxon>Bacteria</taxon>
        <taxon>Pseudomonadati</taxon>
        <taxon>Pseudomonadota</taxon>
        <taxon>Gammaproteobacteria</taxon>
        <taxon>Alteromonadales</taxon>
        <taxon>Pseudoalteromonadaceae</taxon>
        <taxon>Pseudoalteromonas</taxon>
    </lineage>
</organism>
<reference evidence="1 2" key="1">
    <citation type="journal article" date="2005" name="Genome Res.">
        <title>Coping with cold: the genome of the versatile marine Antarctica bacterium Pseudoalteromonas haloplanktis TAC125.</title>
        <authorList>
            <person name="Medigue C."/>
            <person name="Krin E."/>
            <person name="Pascal G."/>
            <person name="Barbe V."/>
            <person name="Bernsel A."/>
            <person name="Bertin P."/>
            <person name="Cheung F."/>
            <person name="Cruveiller S."/>
            <person name="Damico S."/>
            <person name="Duilio A."/>
            <person name="Fang G."/>
            <person name="Feller G."/>
            <person name="Mangenot S."/>
            <person name="Marino G."/>
            <person name="Nilsson J."/>
            <person name="Parilli E."/>
            <person name="Rocha E."/>
            <person name="Rouy Z."/>
            <person name="Sekowska A."/>
            <person name="Tutino M.L."/>
            <person name="Vallenet D."/>
            <person name="von Heijne G."/>
            <person name="Danchin A."/>
        </authorList>
    </citation>
    <scope>NUCLEOTIDE SEQUENCE [LARGE SCALE GENOMIC DNA]</scope>
    <source>
        <strain evidence="2">TAC 125</strain>
    </source>
</reference>
<proteinExistence type="predicted"/>
<evidence type="ECO:0000313" key="1">
    <source>
        <dbReference type="EMBL" id="CAI87141.1"/>
    </source>
</evidence>
<name>Q3IEJ6_PSET1</name>
<dbReference type="KEGG" id="pha:PSHAa2085"/>
<dbReference type="Proteomes" id="UP000006843">
    <property type="component" value="Chromosome I"/>
</dbReference>
<gene>
    <name evidence="1" type="ordered locus">PSHAa2085</name>
</gene>
<dbReference type="AlphaFoldDB" id="Q3IEJ6"/>
<evidence type="ECO:0000313" key="2">
    <source>
        <dbReference type="Proteomes" id="UP000006843"/>
    </source>
</evidence>